<evidence type="ECO:0000256" key="1">
    <source>
        <dbReference type="SAM" id="MobiDB-lite"/>
    </source>
</evidence>
<evidence type="ECO:0000313" key="2">
    <source>
        <dbReference type="EMBL" id="KAF2249837.1"/>
    </source>
</evidence>
<dbReference type="Proteomes" id="UP000800094">
    <property type="component" value="Unassembled WGS sequence"/>
</dbReference>
<keyword evidence="3" id="KW-1185">Reference proteome</keyword>
<feature type="region of interest" description="Disordered" evidence="1">
    <location>
        <begin position="356"/>
        <end position="375"/>
    </location>
</feature>
<feature type="region of interest" description="Disordered" evidence="1">
    <location>
        <begin position="1"/>
        <end position="36"/>
    </location>
</feature>
<feature type="compositionally biased region" description="Acidic residues" evidence="1">
    <location>
        <begin position="361"/>
        <end position="375"/>
    </location>
</feature>
<evidence type="ECO:0000313" key="3">
    <source>
        <dbReference type="Proteomes" id="UP000800094"/>
    </source>
</evidence>
<protein>
    <submittedName>
        <fullName evidence="2">Uncharacterized protein</fullName>
    </submittedName>
</protein>
<dbReference type="RefSeq" id="XP_033684841.1">
    <property type="nucleotide sequence ID" value="XM_033828795.1"/>
</dbReference>
<name>A0A6A6II36_9PLEO</name>
<dbReference type="AlphaFoldDB" id="A0A6A6II36"/>
<gene>
    <name evidence="2" type="ORF">BU26DRAFT_518370</name>
</gene>
<sequence>MSPSHATITKDSHTTPPSSFATRPLTPPPTDEKPFAQAPRVIALFKEIRAGRHVKREPWTEFQLSAGEYDEIERQLERDEDLLGYVKDKIRYDYSTESDRLVVRMPTAVHQLFVARIEDAIFSQLKSIREGLGAAASFAQKVYPARSTEVHFPVYDTITGRNSKHEPDASFWHDDAKYPGVVIEVAYSQKKKRLGRLAEDYLLDSDANIRVVVGLDIEYGKKGSRRAAVSTRRTHPVHTADGDELQVVQEATDEMFRDEQGIATDYPGLQPNLSDFAHKGLVHEEMGDLDQELIISARQLCEFLDATEVKVRQKGSLGKDPLPAGVKKRKRSETPPEEIVSADKARYVEEEVRTAKRIAEGDSDYEDDSVESSLE</sequence>
<proteinExistence type="predicted"/>
<reference evidence="2" key="1">
    <citation type="journal article" date="2020" name="Stud. Mycol.">
        <title>101 Dothideomycetes genomes: a test case for predicting lifestyles and emergence of pathogens.</title>
        <authorList>
            <person name="Haridas S."/>
            <person name="Albert R."/>
            <person name="Binder M."/>
            <person name="Bloem J."/>
            <person name="Labutti K."/>
            <person name="Salamov A."/>
            <person name="Andreopoulos B."/>
            <person name="Baker S."/>
            <person name="Barry K."/>
            <person name="Bills G."/>
            <person name="Bluhm B."/>
            <person name="Cannon C."/>
            <person name="Castanera R."/>
            <person name="Culley D."/>
            <person name="Daum C."/>
            <person name="Ezra D."/>
            <person name="Gonzalez J."/>
            <person name="Henrissat B."/>
            <person name="Kuo A."/>
            <person name="Liang C."/>
            <person name="Lipzen A."/>
            <person name="Lutzoni F."/>
            <person name="Magnuson J."/>
            <person name="Mondo S."/>
            <person name="Nolan M."/>
            <person name="Ohm R."/>
            <person name="Pangilinan J."/>
            <person name="Park H.-J."/>
            <person name="Ramirez L."/>
            <person name="Alfaro M."/>
            <person name="Sun H."/>
            <person name="Tritt A."/>
            <person name="Yoshinaga Y."/>
            <person name="Zwiers L.-H."/>
            <person name="Turgeon B."/>
            <person name="Goodwin S."/>
            <person name="Spatafora J."/>
            <person name="Crous P."/>
            <person name="Grigoriev I."/>
        </authorList>
    </citation>
    <scope>NUCLEOTIDE SEQUENCE</scope>
    <source>
        <strain evidence="2">CBS 122368</strain>
    </source>
</reference>
<dbReference type="OrthoDB" id="3485856at2759"/>
<dbReference type="GeneID" id="54582125"/>
<organism evidence="2 3">
    <name type="scientific">Trematosphaeria pertusa</name>
    <dbReference type="NCBI Taxonomy" id="390896"/>
    <lineage>
        <taxon>Eukaryota</taxon>
        <taxon>Fungi</taxon>
        <taxon>Dikarya</taxon>
        <taxon>Ascomycota</taxon>
        <taxon>Pezizomycotina</taxon>
        <taxon>Dothideomycetes</taxon>
        <taxon>Pleosporomycetidae</taxon>
        <taxon>Pleosporales</taxon>
        <taxon>Massarineae</taxon>
        <taxon>Trematosphaeriaceae</taxon>
        <taxon>Trematosphaeria</taxon>
    </lineage>
</organism>
<dbReference type="EMBL" id="ML987194">
    <property type="protein sequence ID" value="KAF2249837.1"/>
    <property type="molecule type" value="Genomic_DNA"/>
</dbReference>
<accession>A0A6A6II36</accession>
<feature type="region of interest" description="Disordered" evidence="1">
    <location>
        <begin position="314"/>
        <end position="343"/>
    </location>
</feature>